<dbReference type="OrthoDB" id="838558at2759"/>
<evidence type="ECO:0000259" key="3">
    <source>
        <dbReference type="Pfam" id="PF23121"/>
    </source>
</evidence>
<dbReference type="InterPro" id="IPR044730">
    <property type="entry name" value="RNase_H-like_dom_plant"/>
</dbReference>
<dbReference type="AlphaFoldDB" id="A0A6P8ED77"/>
<dbReference type="Gene3D" id="3.30.420.10">
    <property type="entry name" value="Ribonuclease H-like superfamily/Ribonuclease H"/>
    <property type="match status" value="1"/>
</dbReference>
<dbReference type="InterPro" id="IPR002156">
    <property type="entry name" value="RNaseH_domain"/>
</dbReference>
<dbReference type="Proteomes" id="UP000515151">
    <property type="component" value="Chromosome 7"/>
</dbReference>
<dbReference type="GO" id="GO:0003676">
    <property type="term" value="F:nucleic acid binding"/>
    <property type="evidence" value="ECO:0007669"/>
    <property type="project" value="InterPro"/>
</dbReference>
<feature type="region of interest" description="Disordered" evidence="1">
    <location>
        <begin position="1"/>
        <end position="157"/>
    </location>
</feature>
<dbReference type="Pfam" id="PF13456">
    <property type="entry name" value="RVT_3"/>
    <property type="match status" value="1"/>
</dbReference>
<organism evidence="4 5">
    <name type="scientific">Punica granatum</name>
    <name type="common">Pomegranate</name>
    <dbReference type="NCBI Taxonomy" id="22663"/>
    <lineage>
        <taxon>Eukaryota</taxon>
        <taxon>Viridiplantae</taxon>
        <taxon>Streptophyta</taxon>
        <taxon>Embryophyta</taxon>
        <taxon>Tracheophyta</taxon>
        <taxon>Spermatophyta</taxon>
        <taxon>Magnoliopsida</taxon>
        <taxon>eudicotyledons</taxon>
        <taxon>Gunneridae</taxon>
        <taxon>Pentapetalae</taxon>
        <taxon>rosids</taxon>
        <taxon>malvids</taxon>
        <taxon>Myrtales</taxon>
        <taxon>Lythraceae</taxon>
        <taxon>Punica</taxon>
    </lineage>
</organism>
<dbReference type="RefSeq" id="XP_031404484.1">
    <property type="nucleotide sequence ID" value="XM_031548624.1"/>
</dbReference>
<dbReference type="SUPFAM" id="SSF53098">
    <property type="entry name" value="Ribonuclease H-like"/>
    <property type="match status" value="1"/>
</dbReference>
<evidence type="ECO:0000313" key="4">
    <source>
        <dbReference type="Proteomes" id="UP000515151"/>
    </source>
</evidence>
<evidence type="ECO:0000256" key="1">
    <source>
        <dbReference type="SAM" id="MobiDB-lite"/>
    </source>
</evidence>
<feature type="domain" description="AIPP2-like SPOC-like" evidence="3">
    <location>
        <begin position="216"/>
        <end position="344"/>
    </location>
</feature>
<dbReference type="CDD" id="cd06222">
    <property type="entry name" value="RNase_H_like"/>
    <property type="match status" value="1"/>
</dbReference>
<dbReference type="GeneID" id="116213609"/>
<dbReference type="InterPro" id="IPR012337">
    <property type="entry name" value="RNaseH-like_sf"/>
</dbReference>
<reference evidence="4" key="1">
    <citation type="journal article" date="2020" name="Plant Biotechnol. J.">
        <title>The pomegranate (Punica granatum L.) draft genome dissects genetic divergence between soft- and hard-seeded cultivars.</title>
        <authorList>
            <person name="Luo X."/>
            <person name="Li H."/>
            <person name="Wu Z."/>
            <person name="Yao W."/>
            <person name="Zhao P."/>
            <person name="Cao D."/>
            <person name="Yu H."/>
            <person name="Li K."/>
            <person name="Poudel K."/>
            <person name="Zhao D."/>
            <person name="Zhang F."/>
            <person name="Xia X."/>
            <person name="Chen L."/>
            <person name="Wang Q."/>
            <person name="Jing D."/>
            <person name="Cao S."/>
        </authorList>
    </citation>
    <scope>NUCLEOTIDE SEQUENCE [LARGE SCALE GENOMIC DNA]</scope>
    <source>
        <strain evidence="4">cv. Tunisia</strain>
    </source>
</reference>
<dbReference type="Pfam" id="PF23121">
    <property type="entry name" value="SPOC_AIPP2"/>
    <property type="match status" value="1"/>
</dbReference>
<protein>
    <submittedName>
        <fullName evidence="5">Uncharacterized protein LOC116213609</fullName>
    </submittedName>
</protein>
<feature type="region of interest" description="Disordered" evidence="1">
    <location>
        <begin position="356"/>
        <end position="400"/>
    </location>
</feature>
<accession>A0A6P8ED77</accession>
<evidence type="ECO:0000259" key="2">
    <source>
        <dbReference type="Pfam" id="PF13456"/>
    </source>
</evidence>
<dbReference type="InterPro" id="IPR053151">
    <property type="entry name" value="RNase_H-like"/>
</dbReference>
<dbReference type="PANTHER" id="PTHR47723:SF19">
    <property type="entry name" value="POLYNUCLEOTIDYL TRANSFERASE, RIBONUCLEASE H-LIKE SUPERFAMILY PROTEIN"/>
    <property type="match status" value="1"/>
</dbReference>
<dbReference type="InterPro" id="IPR036397">
    <property type="entry name" value="RNaseH_sf"/>
</dbReference>
<gene>
    <name evidence="5" type="primary">LOC116213609</name>
</gene>
<proteinExistence type="predicted"/>
<dbReference type="InterPro" id="IPR056280">
    <property type="entry name" value="AIPP2-like_SPOC"/>
</dbReference>
<sequence>MNQHYGTRVVGSSKARDALPRQANRKTVHTGKVKFLPLTEVMRVEREREGPSNPSTFSSRPRQDKPPPSFLSPRRTSRKSEYFRHRSPVKVIRERIPAVGKASRDGSGLKSHQQGPKVLKDRIGDETVPAQQATREVNKEVLTEADPPSVETRPSSSLIKEKSIGGYRLDLFHQGFCINRHFLPQDIACHFPSQLALMLLLSLMTRYWNVSETNLRGQFEFSASVIPAKRSGTFKAYFPVRVHRTAYEYSGFIPEVFPVELIPKCELRDSKIFRRIPDFHNAALLFYPDGSSEDYGYLCDLMNNQDYVIRGSVWDDVELLIFTSKHLPVDTQWSKTGLFLWGVYRSFKNRPAPRIRDSSEEICPSGPGVENPNNGLIAKKGGNEAAGRRGDEPNSLEESQKNPVIEAVLTRWVPPCDGWVKLNTGAVFRGDPGPAGGGGSVHGRSGKWIIGYVSNLGECKQLTANLWALLWGLNLVSERGYRKVQVETDSELALKCLNRVNTEGDVVGPDDLDLISSCRKLLLGDWEISQSHVSREMNHPAVVVANHFEDHDVGIIALLDSPPPDLAKSMMNGQS</sequence>
<reference evidence="5" key="2">
    <citation type="submission" date="2025-08" db="UniProtKB">
        <authorList>
            <consortium name="RefSeq"/>
        </authorList>
    </citation>
    <scope>IDENTIFICATION</scope>
    <source>
        <tissue evidence="5">Leaf</tissue>
    </source>
</reference>
<evidence type="ECO:0000313" key="5">
    <source>
        <dbReference type="RefSeq" id="XP_031404484.1"/>
    </source>
</evidence>
<feature type="domain" description="RNase H type-1" evidence="2">
    <location>
        <begin position="425"/>
        <end position="547"/>
    </location>
</feature>
<dbReference type="PANTHER" id="PTHR47723">
    <property type="entry name" value="OS05G0353850 PROTEIN"/>
    <property type="match status" value="1"/>
</dbReference>
<name>A0A6P8ED77_PUNGR</name>
<feature type="compositionally biased region" description="Basic residues" evidence="1">
    <location>
        <begin position="23"/>
        <end position="32"/>
    </location>
</feature>
<dbReference type="GO" id="GO:0004523">
    <property type="term" value="F:RNA-DNA hybrid ribonuclease activity"/>
    <property type="evidence" value="ECO:0007669"/>
    <property type="project" value="InterPro"/>
</dbReference>
<keyword evidence="4" id="KW-1185">Reference proteome</keyword>